<reference evidence="1 2" key="1">
    <citation type="submission" date="2023-04" db="EMBL/GenBank/DDBJ databases">
        <title>Bacteria Genome Submission.</title>
        <authorList>
            <person name="Isaac P."/>
        </authorList>
    </citation>
    <scope>NUCLEOTIDE SEQUENCE [LARGE SCALE GENOMIC DNA]</scope>
    <source>
        <strain evidence="1 2">SampleS7P1</strain>
    </source>
</reference>
<sequence length="58" mass="6879">MHVVIPTCTIDNMYNKNLVESILKELDTSEVRFHYIEPKDKVKILIDEMYAQILLIEK</sequence>
<name>A0ABY8R5G0_PARBF</name>
<keyword evidence="2" id="KW-1185">Reference proteome</keyword>
<proteinExistence type="predicted"/>
<accession>A0ABY8R5G0</accession>
<protein>
    <submittedName>
        <fullName evidence="1">Uncharacterized protein</fullName>
    </submittedName>
</protein>
<gene>
    <name evidence="1" type="ORF">QJS64_18785</name>
</gene>
<dbReference type="Proteomes" id="UP001239169">
    <property type="component" value="Chromosome"/>
</dbReference>
<dbReference type="EMBL" id="CP124685">
    <property type="protein sequence ID" value="WGX75888.1"/>
    <property type="molecule type" value="Genomic_DNA"/>
</dbReference>
<evidence type="ECO:0000313" key="2">
    <source>
        <dbReference type="Proteomes" id="UP001239169"/>
    </source>
</evidence>
<evidence type="ECO:0000313" key="1">
    <source>
        <dbReference type="EMBL" id="WGX75888.1"/>
    </source>
</evidence>
<organism evidence="1 2">
    <name type="scientific">Paraclostridium bifermentans</name>
    <name type="common">Clostridium bifermentans</name>
    <dbReference type="NCBI Taxonomy" id="1490"/>
    <lineage>
        <taxon>Bacteria</taxon>
        <taxon>Bacillati</taxon>
        <taxon>Bacillota</taxon>
        <taxon>Clostridia</taxon>
        <taxon>Peptostreptococcales</taxon>
        <taxon>Peptostreptococcaceae</taxon>
        <taxon>Paraclostridium</taxon>
    </lineage>
</organism>